<evidence type="ECO:0000313" key="2">
    <source>
        <dbReference type="EMBL" id="MEE8658171.1"/>
    </source>
</evidence>
<evidence type="ECO:0008006" key="4">
    <source>
        <dbReference type="Google" id="ProtNLM"/>
    </source>
</evidence>
<feature type="compositionally biased region" description="Polar residues" evidence="1">
    <location>
        <begin position="136"/>
        <end position="160"/>
    </location>
</feature>
<feature type="region of interest" description="Disordered" evidence="1">
    <location>
        <begin position="127"/>
        <end position="171"/>
    </location>
</feature>
<gene>
    <name evidence="2" type="ORF">DOFOFD_04010</name>
</gene>
<evidence type="ECO:0000313" key="3">
    <source>
        <dbReference type="Proteomes" id="UP001312908"/>
    </source>
</evidence>
<reference evidence="2 3" key="1">
    <citation type="submission" date="2023-10" db="EMBL/GenBank/DDBJ databases">
        <title>Sorlinia euscelidii gen. nov., sp. nov., an acetic acid bacteria isolated from the gut of Euscelidius variegatus emitter.</title>
        <authorList>
            <person name="Michoud G."/>
            <person name="Marasco R."/>
            <person name="Seferji K."/>
            <person name="Gonella E."/>
            <person name="Garuglieri E."/>
            <person name="Alma A."/>
            <person name="Mapelli F."/>
            <person name="Borin S."/>
            <person name="Daffonchio D."/>
            <person name="Crotti E."/>
        </authorList>
    </citation>
    <scope>NUCLEOTIDE SEQUENCE [LARGE SCALE GENOMIC DNA]</scope>
    <source>
        <strain evidence="2 3">EV16P</strain>
    </source>
</reference>
<name>A0ABU7U1G6_9PROT</name>
<evidence type="ECO:0000256" key="1">
    <source>
        <dbReference type="SAM" id="MobiDB-lite"/>
    </source>
</evidence>
<keyword evidence="3" id="KW-1185">Reference proteome</keyword>
<dbReference type="EMBL" id="JAWJZY010000002">
    <property type="protein sequence ID" value="MEE8658171.1"/>
    <property type="molecule type" value="Genomic_DNA"/>
</dbReference>
<comment type="caution">
    <text evidence="2">The sequence shown here is derived from an EMBL/GenBank/DDBJ whole genome shotgun (WGS) entry which is preliminary data.</text>
</comment>
<dbReference type="InterPro" id="IPR036737">
    <property type="entry name" value="OmpA-like_sf"/>
</dbReference>
<sequence length="329" mass="34842">MRIMPDVVRLLSGHALGLAGKGRDVRMSEAMMRLRFCLVLGMTALSACGQKDAVENFSDLTHDLQGGVIAGPLLPPPGFDKPYPKVGRVPRHTVTFPSTEARKTLSGKLIEQRNDAQYLAVRDGSLVLDPIPPSPSASQNVKRQSGHPDNSGQVASSTMPVASPEAPHSAQLQDAMDDDLPQVTRFAPPPMTAGETPAIPDAPPPPPVFAGFAIPDTKLVIPPLPQSFRADPPGGLVQFQATSDVLDMEGQKSINRLKGQHRAGQVMRITGHGDAVSFSLSDQMAAMHLAILRAKRVGAAFMQLGIPAREIRLAATPLGHGARVVQAGG</sequence>
<dbReference type="Proteomes" id="UP001312908">
    <property type="component" value="Unassembled WGS sequence"/>
</dbReference>
<accession>A0ABU7U1G6</accession>
<protein>
    <recommendedName>
        <fullName evidence="4">OmpA-like domain-containing protein</fullName>
    </recommendedName>
</protein>
<proteinExistence type="predicted"/>
<dbReference type="SUPFAM" id="SSF103088">
    <property type="entry name" value="OmpA-like"/>
    <property type="match status" value="1"/>
</dbReference>
<dbReference type="RefSeq" id="WP_394819139.1">
    <property type="nucleotide sequence ID" value="NZ_JAWJZY010000002.1"/>
</dbReference>
<organism evidence="2 3">
    <name type="scientific">Sorlinia euscelidii</name>
    <dbReference type="NCBI Taxonomy" id="3081148"/>
    <lineage>
        <taxon>Bacteria</taxon>
        <taxon>Pseudomonadati</taxon>
        <taxon>Pseudomonadota</taxon>
        <taxon>Alphaproteobacteria</taxon>
        <taxon>Acetobacterales</taxon>
        <taxon>Acetobacteraceae</taxon>
        <taxon>Sorlinia</taxon>
    </lineage>
</organism>